<comment type="caution">
    <text evidence="2">The sequence shown here is derived from an EMBL/GenBank/DDBJ whole genome shotgun (WGS) entry which is preliminary data.</text>
</comment>
<dbReference type="InterPro" id="IPR025263">
    <property type="entry name" value="YhdP_central"/>
</dbReference>
<dbReference type="RefSeq" id="WP_135872926.1">
    <property type="nucleotide sequence ID" value="NZ_SRSC01000006.1"/>
</dbReference>
<evidence type="ECO:0000259" key="1">
    <source>
        <dbReference type="Pfam" id="PF13116"/>
    </source>
</evidence>
<dbReference type="EMBL" id="SRSC01000006">
    <property type="protein sequence ID" value="TGU70014.1"/>
    <property type="molecule type" value="Genomic_DNA"/>
</dbReference>
<reference evidence="2 3" key="1">
    <citation type="submission" date="2019-04" db="EMBL/GenBank/DDBJ databases">
        <title>Geobacter oryzae sp. nov., ferric-reducing bacteria isolated from paddy soil.</title>
        <authorList>
            <person name="Xu Z."/>
            <person name="Masuda Y."/>
            <person name="Itoh H."/>
            <person name="Senoo K."/>
        </authorList>
    </citation>
    <scope>NUCLEOTIDE SEQUENCE [LARGE SCALE GENOMIC DNA]</scope>
    <source>
        <strain evidence="2 3">Red111</strain>
    </source>
</reference>
<dbReference type="Proteomes" id="UP000306416">
    <property type="component" value="Unassembled WGS sequence"/>
</dbReference>
<accession>A0A4S1C9R0</accession>
<dbReference type="GO" id="GO:0005886">
    <property type="term" value="C:plasma membrane"/>
    <property type="evidence" value="ECO:0007669"/>
    <property type="project" value="TreeGrafter"/>
</dbReference>
<dbReference type="GO" id="GO:0090313">
    <property type="term" value="P:regulation of protein targeting to membrane"/>
    <property type="evidence" value="ECO:0007669"/>
    <property type="project" value="TreeGrafter"/>
</dbReference>
<dbReference type="InterPro" id="IPR052894">
    <property type="entry name" value="AsmA-related"/>
</dbReference>
<dbReference type="PANTHER" id="PTHR30441:SF4">
    <property type="entry name" value="PROTEIN ASMA"/>
    <property type="match status" value="1"/>
</dbReference>
<keyword evidence="3" id="KW-1185">Reference proteome</keyword>
<dbReference type="InterPro" id="IPR008023">
    <property type="entry name" value="DUF748"/>
</dbReference>
<evidence type="ECO:0000313" key="2">
    <source>
        <dbReference type="EMBL" id="TGU70014.1"/>
    </source>
</evidence>
<dbReference type="Pfam" id="PF05359">
    <property type="entry name" value="DUF748"/>
    <property type="match status" value="1"/>
</dbReference>
<dbReference type="PANTHER" id="PTHR30441">
    <property type="entry name" value="DUF748 DOMAIN-CONTAINING PROTEIN"/>
    <property type="match status" value="1"/>
</dbReference>
<dbReference type="AlphaFoldDB" id="A0A4S1C9R0"/>
<dbReference type="Pfam" id="PF13116">
    <property type="entry name" value="YhdP"/>
    <property type="match status" value="1"/>
</dbReference>
<evidence type="ECO:0000313" key="3">
    <source>
        <dbReference type="Proteomes" id="UP000306416"/>
    </source>
</evidence>
<name>A0A4S1C9R0_9BACT</name>
<gene>
    <name evidence="2" type="ORF">E4633_19615</name>
</gene>
<protein>
    <submittedName>
        <fullName evidence="2">DUF3971 domain-containing protein</fullName>
    </submittedName>
</protein>
<feature type="domain" description="YhdP central" evidence="1">
    <location>
        <begin position="422"/>
        <end position="1023"/>
    </location>
</feature>
<sequence>MTFKRVRAWLLPLIATILTIAVLAASLLPRLLDLDTYKADILAQVKSALKRDLQYQSGAFTVRLTPAFTFTGVTIKEKDGSSDFASADRLTVRIAILPLLSGKLVLSRIQLERPVVHLWRDRQGVFNISDMLTPSGGEAPGIRRVELKKAKIRFADYAFSDQPVVTELSDTDLQLSRIIRGKDCDFKLSGQLASGRSMVPIELSGVAEIPAAGASLAAMPIHGKIKTGPVDVGHFWPYYSRFVPFKSLAGELALEASIKGRLNAFTAKTEYRFTRLNLDYPQVFHARLTPKLFKGSCSLELTNRDLAIEHVKVDLDGFKVNGKVKLSDLRSGDIRITAEATTNSFNLRNYRQYIPYGIIVDDTSHFIEQKITGGVYRLDQGRLDGRVSQILHMERGQNYNVLYIKAHVEDGVVNYGSGIPVFTGIKGQLELSGKDFLLKGMTGRFGTSPMSLEGRITDYPLDHPCQYPFTAKVQPRQPEVVWLLGKGIASFTTNGMVNLKGEGTTALYRLSGDSDLTTASYAFKDLVAKPAGRPNSISFSMDFDKEKFRINALNYQLYPAALSATAVSRYDGPVSFDIRTNQFQSNEVGQLVPMVKKYHPTGQVQLALHANGPDMDRLFWTGNVGLAGVTLKPWDKGKLLTGVNGTVRINGESFETSQLQVRLGNTLFSGRGVVTGMQNPIWQITFSSPSVDPADLGYAGSAPALRVERVHGSITYHNDSLQIASLSAILGKSSLQLKGGVKDLQHPAIELQVNAGYLDPNDLLPLFGGNQGGDSRVTVRAHVAATEGVLNDFPFQHLRTSVFYENRVLQLLPFEFASFEGEMTGRLRTEFTGGQPRHTLSCSAQKVSADRLLHALGVKKQQVTGSLSLQAELTARGETGAELKRSIQGSAKVRIERGTIRKFSTLSKVFSILNVSQLFKGELPDMVSGGMPFNRITGDITFNNGIASTQNLFLDSNAMNISAVGKMDLVKNEVDLNIGVQPLQTVDKVVSKIPIVGWILTGKDKSLITTYFEAKGRIDDPQVTAVPVKSLAKGVFNIFKRVFELPARLITDTGEVVIGR</sequence>
<proteinExistence type="predicted"/>
<organism evidence="2 3">
    <name type="scientific">Geomonas terrae</name>
    <dbReference type="NCBI Taxonomy" id="2562681"/>
    <lineage>
        <taxon>Bacteria</taxon>
        <taxon>Pseudomonadati</taxon>
        <taxon>Thermodesulfobacteriota</taxon>
        <taxon>Desulfuromonadia</taxon>
        <taxon>Geobacterales</taxon>
        <taxon>Geobacteraceae</taxon>
        <taxon>Geomonas</taxon>
    </lineage>
</organism>